<dbReference type="GO" id="GO:0003677">
    <property type="term" value="F:DNA binding"/>
    <property type="evidence" value="ECO:0007669"/>
    <property type="project" value="UniProtKB-KW"/>
</dbReference>
<keyword evidence="2" id="KW-1185">Reference proteome</keyword>
<reference evidence="1 2" key="1">
    <citation type="submission" date="2020-03" db="EMBL/GenBank/DDBJ databases">
        <authorList>
            <consortium name="Genoscope - CEA"/>
            <person name="William W."/>
        </authorList>
    </citation>
    <scope>NUCLEOTIDE SEQUENCE [LARGE SCALE GENOMIC DNA]</scope>
    <source>
        <strain evidence="2">DSM 16959</strain>
    </source>
</reference>
<dbReference type="Gene3D" id="1.20.120.330">
    <property type="entry name" value="Nucleotidyltransferases domain 2"/>
    <property type="match status" value="1"/>
</dbReference>
<sequence length="150" mass="16395">MTLENLLAIHRLQAFEATPGGVLRLLASAERNLADARIAALSADNRFDAAYKTLMQCAMIGLWAKGYRTATSQPGHHQTALQALPKTLGLDQDTVIVLDALRKQRNLNDYEGDPVSSAAVKECIAQAEALLAHTRRWLKQHRPDLLGAGK</sequence>
<dbReference type="Proteomes" id="UP000515733">
    <property type="component" value="Chromosome"/>
</dbReference>
<dbReference type="KEGG" id="doe:DENOEST_1476"/>
<dbReference type="OrthoDB" id="5767600at2"/>
<dbReference type="EMBL" id="LR778301">
    <property type="protein sequence ID" value="CAB1368641.1"/>
    <property type="molecule type" value="Genomic_DNA"/>
</dbReference>
<protein>
    <submittedName>
        <fullName evidence="1">DNA-binding protein</fullName>
    </submittedName>
</protein>
<evidence type="ECO:0000313" key="1">
    <source>
        <dbReference type="EMBL" id="CAB1368641.1"/>
    </source>
</evidence>
<gene>
    <name evidence="1" type="ORF">DENOEST_1476</name>
</gene>
<accession>A0A6S6XRN9</accession>
<name>A0A6S6XRN9_9PROT</name>
<organism evidence="1 2">
    <name type="scientific">Denitratisoma oestradiolicum</name>
    <dbReference type="NCBI Taxonomy" id="311182"/>
    <lineage>
        <taxon>Bacteria</taxon>
        <taxon>Pseudomonadati</taxon>
        <taxon>Pseudomonadota</taxon>
        <taxon>Betaproteobacteria</taxon>
        <taxon>Nitrosomonadales</taxon>
        <taxon>Sterolibacteriaceae</taxon>
        <taxon>Denitratisoma</taxon>
    </lineage>
</organism>
<evidence type="ECO:0000313" key="2">
    <source>
        <dbReference type="Proteomes" id="UP000515733"/>
    </source>
</evidence>
<dbReference type="RefSeq" id="WP_145769737.1">
    <property type="nucleotide sequence ID" value="NZ_LR778301.1"/>
</dbReference>
<proteinExistence type="predicted"/>
<keyword evidence="1" id="KW-0238">DNA-binding</keyword>
<dbReference type="AlphaFoldDB" id="A0A6S6XRN9"/>